<evidence type="ECO:0000256" key="1">
    <source>
        <dbReference type="SAM" id="MobiDB-lite"/>
    </source>
</evidence>
<reference evidence="3" key="1">
    <citation type="journal article" date="2019" name="Int. J. Syst. Evol. Microbiol.">
        <title>The Global Catalogue of Microorganisms (GCM) 10K type strain sequencing project: providing services to taxonomists for standard genome sequencing and annotation.</title>
        <authorList>
            <consortium name="The Broad Institute Genomics Platform"/>
            <consortium name="The Broad Institute Genome Sequencing Center for Infectious Disease"/>
            <person name="Wu L."/>
            <person name="Ma J."/>
        </authorList>
    </citation>
    <scope>NUCLEOTIDE SEQUENCE [LARGE SCALE GENOMIC DNA]</scope>
    <source>
        <strain evidence="3">JCM 4147</strain>
    </source>
</reference>
<evidence type="ECO:0000313" key="2">
    <source>
        <dbReference type="EMBL" id="MFC5919157.1"/>
    </source>
</evidence>
<feature type="compositionally biased region" description="Low complexity" evidence="1">
    <location>
        <begin position="181"/>
        <end position="194"/>
    </location>
</feature>
<proteinExistence type="predicted"/>
<feature type="region of interest" description="Disordered" evidence="1">
    <location>
        <begin position="178"/>
        <end position="202"/>
    </location>
</feature>
<comment type="caution">
    <text evidence="2">The sequence shown here is derived from an EMBL/GenBank/DDBJ whole genome shotgun (WGS) entry which is preliminary data.</text>
</comment>
<feature type="region of interest" description="Disordered" evidence="1">
    <location>
        <begin position="1"/>
        <end position="23"/>
    </location>
</feature>
<dbReference type="RefSeq" id="WP_386421282.1">
    <property type="nucleotide sequence ID" value="NZ_JBHSPU010000079.1"/>
</dbReference>
<gene>
    <name evidence="2" type="ORF">ACFP1B_37840</name>
</gene>
<evidence type="ECO:0000313" key="3">
    <source>
        <dbReference type="Proteomes" id="UP001596200"/>
    </source>
</evidence>
<dbReference type="EMBL" id="JBHSPU010000079">
    <property type="protein sequence ID" value="MFC5919157.1"/>
    <property type="molecule type" value="Genomic_DNA"/>
</dbReference>
<keyword evidence="3" id="KW-1185">Reference proteome</keyword>
<accession>A0ABW1GZQ4</accession>
<protein>
    <submittedName>
        <fullName evidence="2">Uncharacterized protein</fullName>
    </submittedName>
</protein>
<sequence>MGNKRKAQRQRDTARARAQEAQQQRLAAEELFAENHARLVVQRQGDPRFVQRAQRPDGTIEVSWAAGTELDARLSAALRGQLAAFEEKFGRPPSTHDPIFFDPDADEPRPLTQASISHLMDEMADIADQTGVDPAYVHAWRACGYIVTADNRHTFSAAEVQAFSDAVHAYKSQAGARGPITQTTRSTPMRGTTTKKQPKGCAKWWRPSWTAASHASPSGWWWGWNAWKNRPVPKQQGWPEP</sequence>
<dbReference type="Proteomes" id="UP001596200">
    <property type="component" value="Unassembled WGS sequence"/>
</dbReference>
<name>A0ABW1GZQ4_9ACTN</name>
<organism evidence="2 3">
    <name type="scientific">Streptomyces pulveraceus</name>
    <dbReference type="NCBI Taxonomy" id="68258"/>
    <lineage>
        <taxon>Bacteria</taxon>
        <taxon>Bacillati</taxon>
        <taxon>Actinomycetota</taxon>
        <taxon>Actinomycetes</taxon>
        <taxon>Kitasatosporales</taxon>
        <taxon>Streptomycetaceae</taxon>
        <taxon>Streptomyces</taxon>
    </lineage>
</organism>
<feature type="compositionally biased region" description="Basic and acidic residues" evidence="1">
    <location>
        <begin position="9"/>
        <end position="18"/>
    </location>
</feature>